<feature type="domain" description="HTH arsR-type" evidence="4">
    <location>
        <begin position="1"/>
        <end position="95"/>
    </location>
</feature>
<evidence type="ECO:0000313" key="5">
    <source>
        <dbReference type="EMBL" id="TXL65145.1"/>
    </source>
</evidence>
<dbReference type="InterPro" id="IPR036390">
    <property type="entry name" value="WH_DNA-bd_sf"/>
</dbReference>
<sequence length="95" mass="11209">MELIRVYKALSNPTRVQILQWLKEPSKYFPEVYPDGVCVSDIQKKVQLSQSTVSQYLSTLQDVGLIESTRKGQWTYYKRNEVQIKEIKRCIMDHI</sequence>
<dbReference type="SMART" id="SM00418">
    <property type="entry name" value="HTH_ARSR"/>
    <property type="match status" value="1"/>
</dbReference>
<dbReference type="PANTHER" id="PTHR33154:SF33">
    <property type="entry name" value="TRANSCRIPTIONAL REPRESSOR SDPR"/>
    <property type="match status" value="1"/>
</dbReference>
<protein>
    <submittedName>
        <fullName evidence="5">Helix-turn-helix transcriptional regulator</fullName>
    </submittedName>
</protein>
<dbReference type="InterPro" id="IPR036388">
    <property type="entry name" value="WH-like_DNA-bd_sf"/>
</dbReference>
<dbReference type="InterPro" id="IPR051081">
    <property type="entry name" value="HTH_MetalResp_TranReg"/>
</dbReference>
<keyword evidence="3" id="KW-0804">Transcription</keyword>
<dbReference type="OrthoDB" id="9790747at2"/>
<evidence type="ECO:0000256" key="3">
    <source>
        <dbReference type="ARBA" id="ARBA00023163"/>
    </source>
</evidence>
<dbReference type="Proteomes" id="UP000321574">
    <property type="component" value="Unassembled WGS sequence"/>
</dbReference>
<dbReference type="CDD" id="cd00090">
    <property type="entry name" value="HTH_ARSR"/>
    <property type="match status" value="1"/>
</dbReference>
<dbReference type="InterPro" id="IPR011991">
    <property type="entry name" value="ArsR-like_HTH"/>
</dbReference>
<dbReference type="PANTHER" id="PTHR33154">
    <property type="entry name" value="TRANSCRIPTIONAL REGULATOR, ARSR FAMILY"/>
    <property type="match status" value="1"/>
</dbReference>
<evidence type="ECO:0000256" key="2">
    <source>
        <dbReference type="ARBA" id="ARBA00023125"/>
    </source>
</evidence>
<dbReference type="NCBIfam" id="NF033788">
    <property type="entry name" value="HTH_metalloreg"/>
    <property type="match status" value="1"/>
</dbReference>
<dbReference type="GO" id="GO:0003677">
    <property type="term" value="F:DNA binding"/>
    <property type="evidence" value="ECO:0007669"/>
    <property type="project" value="UniProtKB-KW"/>
</dbReference>
<keyword evidence="1" id="KW-0805">Transcription regulation</keyword>
<proteinExistence type="predicted"/>
<keyword evidence="6" id="KW-1185">Reference proteome</keyword>
<dbReference type="GO" id="GO:0003700">
    <property type="term" value="F:DNA-binding transcription factor activity"/>
    <property type="evidence" value="ECO:0007669"/>
    <property type="project" value="InterPro"/>
</dbReference>
<organism evidence="5 6">
    <name type="scientific">Cerasibacillus terrae</name>
    <dbReference type="NCBI Taxonomy" id="2498845"/>
    <lineage>
        <taxon>Bacteria</taxon>
        <taxon>Bacillati</taxon>
        <taxon>Bacillota</taxon>
        <taxon>Bacilli</taxon>
        <taxon>Bacillales</taxon>
        <taxon>Bacillaceae</taxon>
        <taxon>Cerasibacillus</taxon>
    </lineage>
</organism>
<dbReference type="EMBL" id="VDUW01000004">
    <property type="protein sequence ID" value="TXL65145.1"/>
    <property type="molecule type" value="Genomic_DNA"/>
</dbReference>
<dbReference type="Gene3D" id="1.10.10.10">
    <property type="entry name" value="Winged helix-like DNA-binding domain superfamily/Winged helix DNA-binding domain"/>
    <property type="match status" value="1"/>
</dbReference>
<comment type="caution">
    <text evidence="5">The sequence shown here is derived from an EMBL/GenBank/DDBJ whole genome shotgun (WGS) entry which is preliminary data.</text>
</comment>
<reference evidence="5 6" key="1">
    <citation type="submission" date="2019-06" db="EMBL/GenBank/DDBJ databases">
        <title>Cerasibacillus sp. nov., isolated from maize field.</title>
        <authorList>
            <person name="Lin S.-Y."/>
            <person name="Tsai C.-F."/>
            <person name="Young C.-C."/>
        </authorList>
    </citation>
    <scope>NUCLEOTIDE SEQUENCE [LARGE SCALE GENOMIC DNA]</scope>
    <source>
        <strain evidence="5 6">CC-CFT480</strain>
    </source>
</reference>
<evidence type="ECO:0000313" key="6">
    <source>
        <dbReference type="Proteomes" id="UP000321574"/>
    </source>
</evidence>
<evidence type="ECO:0000256" key="1">
    <source>
        <dbReference type="ARBA" id="ARBA00023015"/>
    </source>
</evidence>
<dbReference type="Pfam" id="PF01022">
    <property type="entry name" value="HTH_5"/>
    <property type="match status" value="1"/>
</dbReference>
<keyword evidence="2" id="KW-0238">DNA-binding</keyword>
<evidence type="ECO:0000259" key="4">
    <source>
        <dbReference type="PROSITE" id="PS50987"/>
    </source>
</evidence>
<dbReference type="AlphaFoldDB" id="A0A5C8NVB5"/>
<dbReference type="SUPFAM" id="SSF46785">
    <property type="entry name" value="Winged helix' DNA-binding domain"/>
    <property type="match status" value="1"/>
</dbReference>
<dbReference type="PROSITE" id="PS50987">
    <property type="entry name" value="HTH_ARSR_2"/>
    <property type="match status" value="1"/>
</dbReference>
<dbReference type="InterPro" id="IPR001845">
    <property type="entry name" value="HTH_ArsR_DNA-bd_dom"/>
</dbReference>
<dbReference type="RefSeq" id="WP_147667013.1">
    <property type="nucleotide sequence ID" value="NZ_VDUW01000004.1"/>
</dbReference>
<name>A0A5C8NVB5_9BACI</name>
<gene>
    <name evidence="5" type="ORF">FHP05_08395</name>
</gene>
<accession>A0A5C8NVB5</accession>